<feature type="compositionally biased region" description="Polar residues" evidence="1">
    <location>
        <begin position="1"/>
        <end position="11"/>
    </location>
</feature>
<sequence length="102" mass="10962">MPQAGVCTSNGRPYISFGAPDDDQMSIMASERGSPAEAEDSKERRPSAGATLSEADAEVAALLLRVARNIGLEVPKAPLPEHSRLDDWYFTWDSAAKKISGQ</sequence>
<keyword evidence="3" id="KW-1185">Reference proteome</keyword>
<feature type="region of interest" description="Disordered" evidence="1">
    <location>
        <begin position="1"/>
        <end position="52"/>
    </location>
</feature>
<dbReference type="Proteomes" id="UP001187343">
    <property type="component" value="Unassembled WGS sequence"/>
</dbReference>
<comment type="caution">
    <text evidence="2">The sequence shown here is derived from an EMBL/GenBank/DDBJ whole genome shotgun (WGS) entry which is preliminary data.</text>
</comment>
<evidence type="ECO:0000256" key="1">
    <source>
        <dbReference type="SAM" id="MobiDB-lite"/>
    </source>
</evidence>
<gene>
    <name evidence="2" type="ORF">Q8A67_018756</name>
</gene>
<reference evidence="2" key="1">
    <citation type="submission" date="2023-08" db="EMBL/GenBank/DDBJ databases">
        <title>Chromosome-level Genome Assembly of mud carp (Cirrhinus molitorella).</title>
        <authorList>
            <person name="Liu H."/>
        </authorList>
    </citation>
    <scope>NUCLEOTIDE SEQUENCE</scope>
    <source>
        <strain evidence="2">Prfri</strain>
        <tissue evidence="2">Muscle</tissue>
    </source>
</reference>
<dbReference type="EMBL" id="JAUYZG010000018">
    <property type="protein sequence ID" value="KAK2881488.1"/>
    <property type="molecule type" value="Genomic_DNA"/>
</dbReference>
<evidence type="ECO:0000313" key="3">
    <source>
        <dbReference type="Proteomes" id="UP001187343"/>
    </source>
</evidence>
<accession>A0AA88THQ3</accession>
<protein>
    <submittedName>
        <fullName evidence="2">Uncharacterized protein</fullName>
    </submittedName>
</protein>
<organism evidence="2 3">
    <name type="scientific">Cirrhinus molitorella</name>
    <name type="common">mud carp</name>
    <dbReference type="NCBI Taxonomy" id="172907"/>
    <lineage>
        <taxon>Eukaryota</taxon>
        <taxon>Metazoa</taxon>
        <taxon>Chordata</taxon>
        <taxon>Craniata</taxon>
        <taxon>Vertebrata</taxon>
        <taxon>Euteleostomi</taxon>
        <taxon>Actinopterygii</taxon>
        <taxon>Neopterygii</taxon>
        <taxon>Teleostei</taxon>
        <taxon>Ostariophysi</taxon>
        <taxon>Cypriniformes</taxon>
        <taxon>Cyprinidae</taxon>
        <taxon>Labeoninae</taxon>
        <taxon>Labeonini</taxon>
        <taxon>Cirrhinus</taxon>
    </lineage>
</organism>
<name>A0AA88THQ3_9TELE</name>
<evidence type="ECO:0000313" key="2">
    <source>
        <dbReference type="EMBL" id="KAK2881488.1"/>
    </source>
</evidence>
<dbReference type="AlphaFoldDB" id="A0AA88THQ3"/>
<proteinExistence type="predicted"/>